<evidence type="ECO:0000259" key="2">
    <source>
        <dbReference type="Pfam" id="PF00857"/>
    </source>
</evidence>
<feature type="region of interest" description="Disordered" evidence="1">
    <location>
        <begin position="1"/>
        <end position="23"/>
    </location>
</feature>
<reference evidence="3 4" key="1">
    <citation type="submission" date="2018-02" db="EMBL/GenBank/DDBJ databases">
        <title>Complete genome sequence of Streptomyces dengpaensis, the producer of angucyclines.</title>
        <authorList>
            <person name="Yumei L."/>
        </authorList>
    </citation>
    <scope>NUCLEOTIDE SEQUENCE [LARGE SCALE GENOMIC DNA]</scope>
    <source>
        <strain evidence="3 4">XZHG99</strain>
    </source>
</reference>
<dbReference type="Gene3D" id="3.40.50.850">
    <property type="entry name" value="Isochorismatase-like"/>
    <property type="match status" value="1"/>
</dbReference>
<keyword evidence="3" id="KW-0378">Hydrolase</keyword>
<dbReference type="Pfam" id="PF00857">
    <property type="entry name" value="Isochorismatase"/>
    <property type="match status" value="1"/>
</dbReference>
<evidence type="ECO:0000313" key="3">
    <source>
        <dbReference type="EMBL" id="AVH60722.1"/>
    </source>
</evidence>
<organism evidence="3 4">
    <name type="scientific">Streptomyces dengpaensis</name>
    <dbReference type="NCBI Taxonomy" id="2049881"/>
    <lineage>
        <taxon>Bacteria</taxon>
        <taxon>Bacillati</taxon>
        <taxon>Actinomycetota</taxon>
        <taxon>Actinomycetes</taxon>
        <taxon>Kitasatosporales</taxon>
        <taxon>Streptomycetaceae</taxon>
        <taxon>Streptomyces</taxon>
    </lineage>
</organism>
<sequence>MAHTSPQRDSLSRASHVKGKEMAEKNTPIWDASECALVLIDYQDGVLDLIFEQDRRVIELNTRYLAKFAKAIGIPVVLSTVGVEMGVNTPTISTLRAELPDVEEIDRSQMNAWEDAGFVDAVKATGRKKLVMGGLVTSVCLAYPAVDAMADGYEVAIVADAVGDATKEIHDTAMLRLVQAGAVPMTTTAMMAEFFRDWKSPLAEFARELWVPYKEEWAALKRDPKFVEFKGLV</sequence>
<dbReference type="SUPFAM" id="SSF52499">
    <property type="entry name" value="Isochorismatase-like hydrolases"/>
    <property type="match status" value="1"/>
</dbReference>
<feature type="compositionally biased region" description="Polar residues" evidence="1">
    <location>
        <begin position="1"/>
        <end position="13"/>
    </location>
</feature>
<dbReference type="PANTHER" id="PTHR43559">
    <property type="entry name" value="HYDROLASE YCAC-RELATED"/>
    <property type="match status" value="1"/>
</dbReference>
<keyword evidence="4" id="KW-1185">Reference proteome</keyword>
<evidence type="ECO:0000256" key="1">
    <source>
        <dbReference type="SAM" id="MobiDB-lite"/>
    </source>
</evidence>
<dbReference type="Proteomes" id="UP000238413">
    <property type="component" value="Chromosome"/>
</dbReference>
<protein>
    <submittedName>
        <fullName evidence="3">Hydrolase</fullName>
    </submittedName>
</protein>
<dbReference type="EMBL" id="CP026652">
    <property type="protein sequence ID" value="AVH60722.1"/>
    <property type="molecule type" value="Genomic_DNA"/>
</dbReference>
<dbReference type="InterPro" id="IPR053152">
    <property type="entry name" value="Hydrolase_YcaC-like"/>
</dbReference>
<evidence type="ECO:0000313" key="4">
    <source>
        <dbReference type="Proteomes" id="UP000238413"/>
    </source>
</evidence>
<dbReference type="GO" id="GO:0016787">
    <property type="term" value="F:hydrolase activity"/>
    <property type="evidence" value="ECO:0007669"/>
    <property type="project" value="UniProtKB-KW"/>
</dbReference>
<proteinExistence type="predicted"/>
<gene>
    <name evidence="3" type="ORF">C4B68_38800</name>
</gene>
<dbReference type="PANTHER" id="PTHR43559:SF1">
    <property type="entry name" value="HYDROLASE"/>
    <property type="match status" value="1"/>
</dbReference>
<accession>A0ABN5IC00</accession>
<name>A0ABN5IC00_9ACTN</name>
<dbReference type="InterPro" id="IPR036380">
    <property type="entry name" value="Isochorismatase-like_sf"/>
</dbReference>
<dbReference type="InterPro" id="IPR000868">
    <property type="entry name" value="Isochorismatase-like_dom"/>
</dbReference>
<feature type="domain" description="Isochorismatase-like" evidence="2">
    <location>
        <begin position="35"/>
        <end position="188"/>
    </location>
</feature>